<accession>A0ABX8GTJ3</accession>
<evidence type="ECO:0000313" key="2">
    <source>
        <dbReference type="Proteomes" id="UP000682802"/>
    </source>
</evidence>
<dbReference type="Proteomes" id="UP000682802">
    <property type="component" value="Chromosome 1"/>
</dbReference>
<name>A0ABX8GTJ3_9BACT</name>
<keyword evidence="2" id="KW-1185">Reference proteome</keyword>
<reference evidence="1 2" key="1">
    <citation type="submission" date="2021-05" db="EMBL/GenBank/DDBJ databases">
        <title>Comparative genomic studies on the polysaccharide-degrading batcterial strains of the Flammeovirga genus.</title>
        <authorList>
            <person name="Zewei F."/>
            <person name="Zheng Z."/>
            <person name="Yu L."/>
            <person name="Ruyue G."/>
            <person name="Yanhong M."/>
            <person name="Yuanyuan C."/>
            <person name="Jingyan G."/>
            <person name="Wenjun H."/>
        </authorList>
    </citation>
    <scope>NUCLEOTIDE SEQUENCE [LARGE SCALE GENOMIC DNA]</scope>
    <source>
        <strain evidence="1 2">YS10</strain>
    </source>
</reference>
<protein>
    <recommendedName>
        <fullName evidence="3">SMI1/KNR4 family protein</fullName>
    </recommendedName>
</protein>
<gene>
    <name evidence="1" type="ORF">KM029_16640</name>
</gene>
<organism evidence="1 2">
    <name type="scientific">Flammeovirga kamogawensis</name>
    <dbReference type="NCBI Taxonomy" id="373891"/>
    <lineage>
        <taxon>Bacteria</taxon>
        <taxon>Pseudomonadati</taxon>
        <taxon>Bacteroidota</taxon>
        <taxon>Cytophagia</taxon>
        <taxon>Cytophagales</taxon>
        <taxon>Flammeovirgaceae</taxon>
        <taxon>Flammeovirga</taxon>
    </lineage>
</organism>
<dbReference type="RefSeq" id="WP_144074318.1">
    <property type="nucleotide sequence ID" value="NZ_CP076128.1"/>
</dbReference>
<evidence type="ECO:0000313" key="1">
    <source>
        <dbReference type="EMBL" id="QWG06915.1"/>
    </source>
</evidence>
<proteinExistence type="predicted"/>
<sequence length="176" mass="20214">MSDQLYVYKFLDENNIGKAKLNDKTQKFEVHFYEEDFKKLADMGILSFCIEGGFVLGNDHENGGVKMIKLFNEPILHGVFSGEMEGYEFISPPITSDMMINEYEKINNNLTNNLSGEDLLIPTNCNVIDFRGKEICFIVLGVQDYYIVNRISTLNNLDKLSDLSQDFLDQKEKKEV</sequence>
<dbReference type="EMBL" id="CP076128">
    <property type="protein sequence ID" value="QWG06915.1"/>
    <property type="molecule type" value="Genomic_DNA"/>
</dbReference>
<evidence type="ECO:0008006" key="3">
    <source>
        <dbReference type="Google" id="ProtNLM"/>
    </source>
</evidence>